<evidence type="ECO:0000256" key="2">
    <source>
        <dbReference type="ARBA" id="ARBA00023002"/>
    </source>
</evidence>
<dbReference type="InterPro" id="IPR050425">
    <property type="entry name" value="NAD(P)_dehydrat-like"/>
</dbReference>
<dbReference type="InterPro" id="IPR002225">
    <property type="entry name" value="3Beta_OHSteriod_DH/Estase"/>
</dbReference>
<sequence length="378" mass="41643">MGIAGAQHQCRTVDLEDLRRISERTPMHRKDSDDFYGRRVLSNSSSDTDEEPGDELVCVTSGVSLLGLALVNQLLQRGFSVRILLDNPDDAEDGEKVREMKLKSEAGGGVSRISTLSADLTESHSLVNAFEGCRGVFHTSSFIDPSGLTGYSKAMVEVEKKVSENVMEACARTSSVRYCVFTSSLLACIWRDGTRAELPPVVDHDCWSDRSLCNDKKLWYALGKLKAEKAAWRIAKERDIKLVTICSALVTPPPNLSTTNSTPTIAYLKGAEEMYEQGLLATVSVRRLAEAQVNVYEAMGENEAHGRYICFDQIIKTGAEAEALAREICIPITKICQSQEEEASTSTSSKFQLSNKRLFNLTSSRAPSTRCYSLNAFP</sequence>
<evidence type="ECO:0000256" key="1">
    <source>
        <dbReference type="ARBA" id="ARBA00022857"/>
    </source>
</evidence>
<comment type="caution">
    <text evidence="7">The sequence shown here is derived from an EMBL/GenBank/DDBJ whole genome shotgun (WGS) entry which is preliminary data.</text>
</comment>
<dbReference type="Proteomes" id="UP000321393">
    <property type="component" value="Unassembled WGS sequence"/>
</dbReference>
<dbReference type="OrthoDB" id="2735536at2759"/>
<dbReference type="InterPro" id="IPR036291">
    <property type="entry name" value="NAD(P)-bd_dom_sf"/>
</dbReference>
<dbReference type="EMBL" id="SSTD01016420">
    <property type="protein sequence ID" value="TYK00833.1"/>
    <property type="molecule type" value="Genomic_DNA"/>
</dbReference>
<evidence type="ECO:0000313" key="6">
    <source>
        <dbReference type="EMBL" id="KAA0053663.1"/>
    </source>
</evidence>
<evidence type="ECO:0000256" key="3">
    <source>
        <dbReference type="RuleBase" id="RU004475"/>
    </source>
</evidence>
<protein>
    <submittedName>
        <fullName evidence="7">Cinnamoyl-CoA reductase 1-like isoform X1</fullName>
    </submittedName>
</protein>
<evidence type="ECO:0000313" key="8">
    <source>
        <dbReference type="Proteomes" id="UP000321393"/>
    </source>
</evidence>
<keyword evidence="1" id="KW-0521">NADP</keyword>
<feature type="domain" description="3-beta hydroxysteroid dehydrogenase/isomerase" evidence="5">
    <location>
        <begin position="59"/>
        <end position="185"/>
    </location>
</feature>
<dbReference type="AlphaFoldDB" id="A0A5D3BM33"/>
<dbReference type="EMBL" id="SSTE01009109">
    <property type="protein sequence ID" value="KAA0053663.1"/>
    <property type="molecule type" value="Genomic_DNA"/>
</dbReference>
<dbReference type="GO" id="GO:0016616">
    <property type="term" value="F:oxidoreductase activity, acting on the CH-OH group of donors, NAD or NADP as acceptor"/>
    <property type="evidence" value="ECO:0007669"/>
    <property type="project" value="InterPro"/>
</dbReference>
<comment type="similarity">
    <text evidence="3">Belongs to the 3-beta-HSD family.</text>
</comment>
<dbReference type="PANTHER" id="PTHR10366">
    <property type="entry name" value="NAD DEPENDENT EPIMERASE/DEHYDRATASE"/>
    <property type="match status" value="1"/>
</dbReference>
<name>A0A5D3BM33_CUCMM</name>
<dbReference type="Proteomes" id="UP000321947">
    <property type="component" value="Unassembled WGS sequence"/>
</dbReference>
<evidence type="ECO:0000259" key="5">
    <source>
        <dbReference type="Pfam" id="PF01073"/>
    </source>
</evidence>
<gene>
    <name evidence="7" type="ORF">E5676_scaffold1545G00350</name>
    <name evidence="6" type="ORF">E6C27_scaffold135G00350</name>
</gene>
<dbReference type="Pfam" id="PF01073">
    <property type="entry name" value="3Beta_HSD"/>
    <property type="match status" value="1"/>
</dbReference>
<evidence type="ECO:0000313" key="7">
    <source>
        <dbReference type="EMBL" id="TYK00833.1"/>
    </source>
</evidence>
<proteinExistence type="inferred from homology"/>
<organism evidence="7 9">
    <name type="scientific">Cucumis melo var. makuwa</name>
    <name type="common">Oriental melon</name>
    <dbReference type="NCBI Taxonomy" id="1194695"/>
    <lineage>
        <taxon>Eukaryota</taxon>
        <taxon>Viridiplantae</taxon>
        <taxon>Streptophyta</taxon>
        <taxon>Embryophyta</taxon>
        <taxon>Tracheophyta</taxon>
        <taxon>Spermatophyta</taxon>
        <taxon>Magnoliopsida</taxon>
        <taxon>eudicotyledons</taxon>
        <taxon>Gunneridae</taxon>
        <taxon>Pentapetalae</taxon>
        <taxon>rosids</taxon>
        <taxon>fabids</taxon>
        <taxon>Cucurbitales</taxon>
        <taxon>Cucurbitaceae</taxon>
        <taxon>Benincaseae</taxon>
        <taxon>Cucumis</taxon>
    </lineage>
</organism>
<dbReference type="Gene3D" id="3.40.50.720">
    <property type="entry name" value="NAD(P)-binding Rossmann-like Domain"/>
    <property type="match status" value="1"/>
</dbReference>
<evidence type="ECO:0000256" key="4">
    <source>
        <dbReference type="SAM" id="MobiDB-lite"/>
    </source>
</evidence>
<dbReference type="STRING" id="1194695.A0A5D3BM33"/>
<accession>A0A5D3BM33</accession>
<evidence type="ECO:0000313" key="9">
    <source>
        <dbReference type="Proteomes" id="UP000321947"/>
    </source>
</evidence>
<dbReference type="FunFam" id="3.40.50.720:FF:000388">
    <property type="entry name" value="Cinnamoyl-CoA reductase-like SNL6"/>
    <property type="match status" value="1"/>
</dbReference>
<dbReference type="SUPFAM" id="SSF51735">
    <property type="entry name" value="NAD(P)-binding Rossmann-fold domains"/>
    <property type="match status" value="1"/>
</dbReference>
<dbReference type="GO" id="GO:0006694">
    <property type="term" value="P:steroid biosynthetic process"/>
    <property type="evidence" value="ECO:0007669"/>
    <property type="project" value="InterPro"/>
</dbReference>
<keyword evidence="2 3" id="KW-0560">Oxidoreductase</keyword>
<dbReference type="PANTHER" id="PTHR10366:SF483">
    <property type="entry name" value="CINNAMOYL COA REDUCTASE-LIKE PROTEIN"/>
    <property type="match status" value="1"/>
</dbReference>
<feature type="region of interest" description="Disordered" evidence="4">
    <location>
        <begin position="24"/>
        <end position="53"/>
    </location>
</feature>
<feature type="compositionally biased region" description="Basic and acidic residues" evidence="4">
    <location>
        <begin position="24"/>
        <end position="37"/>
    </location>
</feature>
<reference evidence="8 9" key="1">
    <citation type="submission" date="2019-08" db="EMBL/GenBank/DDBJ databases">
        <title>Draft genome sequences of two oriental melons (Cucumis melo L. var makuwa).</title>
        <authorList>
            <person name="Kwon S.-Y."/>
        </authorList>
    </citation>
    <scope>NUCLEOTIDE SEQUENCE [LARGE SCALE GENOMIC DNA]</scope>
    <source>
        <strain evidence="9">cv. Chang Bougi</strain>
        <strain evidence="8">cv. SW 3</strain>
        <tissue evidence="7">Leaf</tissue>
    </source>
</reference>